<reference evidence="1 2" key="1">
    <citation type="journal article" date="2015" name="Nature">
        <title>rRNA introns, odd ribosomes, and small enigmatic genomes across a large radiation of phyla.</title>
        <authorList>
            <person name="Brown C.T."/>
            <person name="Hug L.A."/>
            <person name="Thomas B.C."/>
            <person name="Sharon I."/>
            <person name="Castelle C.J."/>
            <person name="Singh A."/>
            <person name="Wilkins M.J."/>
            <person name="Williams K.H."/>
            <person name="Banfield J.F."/>
        </authorList>
    </citation>
    <scope>NUCLEOTIDE SEQUENCE [LARGE SCALE GENOMIC DNA]</scope>
</reference>
<proteinExistence type="predicted"/>
<comment type="caution">
    <text evidence="1">The sequence shown here is derived from an EMBL/GenBank/DDBJ whole genome shotgun (WGS) entry which is preliminary data.</text>
</comment>
<accession>A0A0G0P2M0</accession>
<evidence type="ECO:0000313" key="1">
    <source>
        <dbReference type="EMBL" id="KKQ92344.1"/>
    </source>
</evidence>
<evidence type="ECO:0000313" key="2">
    <source>
        <dbReference type="Proteomes" id="UP000034774"/>
    </source>
</evidence>
<organism evidence="1 2">
    <name type="scientific">Candidatus Woesebacteria bacterium GW2011_GWB1_39_10</name>
    <dbReference type="NCBI Taxonomy" id="1618572"/>
    <lineage>
        <taxon>Bacteria</taxon>
        <taxon>Candidatus Woeseibacteriota</taxon>
    </lineage>
</organism>
<name>A0A0G0P2M0_9BACT</name>
<dbReference type="AlphaFoldDB" id="A0A0G0P2M0"/>
<dbReference type="Proteomes" id="UP000034774">
    <property type="component" value="Unassembled WGS sequence"/>
</dbReference>
<dbReference type="EMBL" id="LBVU01000002">
    <property type="protein sequence ID" value="KKQ92344.1"/>
    <property type="molecule type" value="Genomic_DNA"/>
</dbReference>
<sequence>MEATTAVQKPAITNPGTIMETLQRRKALIRNAAIPNVRIDIGSAISWRMGLMKVLTIPITTATTTAVQRPDNLNPGTKYSTIKRANTFRASLTISFIN</sequence>
<protein>
    <submittedName>
        <fullName evidence="1">Uncharacterized protein</fullName>
    </submittedName>
</protein>
<gene>
    <name evidence="1" type="ORF">UT17_C0002G0007</name>
</gene>